<keyword evidence="4" id="KW-1185">Reference proteome</keyword>
<dbReference type="WBParaSite" id="DME_0000580501-mRNA-1">
    <property type="protein sequence ID" value="DME_0000580501-mRNA-1"/>
    <property type="gene ID" value="DME_0000580501"/>
</dbReference>
<feature type="compositionally biased region" description="Polar residues" evidence="1">
    <location>
        <begin position="333"/>
        <end position="344"/>
    </location>
</feature>
<dbReference type="OrthoDB" id="5872490at2759"/>
<dbReference type="STRING" id="318479.A0A0N4UEJ6"/>
<protein>
    <submittedName>
        <fullName evidence="2 5">Uncharacterized protein</fullName>
    </submittedName>
</protein>
<dbReference type="AlphaFoldDB" id="A0A0N4UEJ6"/>
<evidence type="ECO:0000313" key="2">
    <source>
        <dbReference type="EMBL" id="VDN50826.1"/>
    </source>
</evidence>
<evidence type="ECO:0000313" key="4">
    <source>
        <dbReference type="Proteomes" id="UP000274756"/>
    </source>
</evidence>
<feature type="region of interest" description="Disordered" evidence="1">
    <location>
        <begin position="333"/>
        <end position="390"/>
    </location>
</feature>
<dbReference type="EMBL" id="UYYG01000008">
    <property type="protein sequence ID" value="VDN50826.1"/>
    <property type="molecule type" value="Genomic_DNA"/>
</dbReference>
<dbReference type="Proteomes" id="UP000274756">
    <property type="component" value="Unassembled WGS sequence"/>
</dbReference>
<organism evidence="3 5">
    <name type="scientific">Dracunculus medinensis</name>
    <name type="common">Guinea worm</name>
    <dbReference type="NCBI Taxonomy" id="318479"/>
    <lineage>
        <taxon>Eukaryota</taxon>
        <taxon>Metazoa</taxon>
        <taxon>Ecdysozoa</taxon>
        <taxon>Nematoda</taxon>
        <taxon>Chromadorea</taxon>
        <taxon>Rhabditida</taxon>
        <taxon>Spirurina</taxon>
        <taxon>Dracunculoidea</taxon>
        <taxon>Dracunculidae</taxon>
        <taxon>Dracunculus</taxon>
    </lineage>
</organism>
<name>A0A0N4UEJ6_DRAME</name>
<evidence type="ECO:0000313" key="5">
    <source>
        <dbReference type="WBParaSite" id="DME_0000580501-mRNA-1"/>
    </source>
</evidence>
<evidence type="ECO:0000256" key="1">
    <source>
        <dbReference type="SAM" id="MobiDB-lite"/>
    </source>
</evidence>
<feature type="compositionally biased region" description="Polar residues" evidence="1">
    <location>
        <begin position="354"/>
        <end position="381"/>
    </location>
</feature>
<dbReference type="Proteomes" id="UP000038040">
    <property type="component" value="Unplaced"/>
</dbReference>
<sequence length="418" mass="48096">MDDLCDPEFYLTYGMERPSHSSTTNSIKNCSQSSAVNSVKNHSFDQQKNDFPKALCIDSKPIDFSAAKTSKTVDSSRKPLKEISQRGRLPSVDQIGPILTQSTASLGDIHKENELFRQRHCRSAASVSTYREASSGRLFASDRYDSLTDAENADDWLKNQFKKLKAKRDNNPEVLRRKRQERMLLEELKHVSDDRRIVKGINEQTYSVEGYGQRSDPLVEYHLEEERLHNIKSPYFDHNEHNENFSIRRVVPNKHYSDIVRHKPPTPPPRARSRSPPSSPYPRRSRTRTPGQDHQEMSIYRQERNNIARNDHGQLIIDNNDDNEFSYLRSIVQNDRPSPTNSKRSILKKRNDDISNGTIPVNQRVSSTPVEEWSTTSSNRAPTPAFPVRKETPLPYHPLLFNGATSDNFTAPNYISYR</sequence>
<gene>
    <name evidence="2" type="ORF">DME_LOCUS799</name>
</gene>
<proteinExistence type="predicted"/>
<feature type="region of interest" description="Disordered" evidence="1">
    <location>
        <begin position="258"/>
        <end position="297"/>
    </location>
</feature>
<reference evidence="5" key="1">
    <citation type="submission" date="2017-02" db="UniProtKB">
        <authorList>
            <consortium name="WormBaseParasite"/>
        </authorList>
    </citation>
    <scope>IDENTIFICATION</scope>
</reference>
<accession>A0A0N4UEJ6</accession>
<evidence type="ECO:0000313" key="3">
    <source>
        <dbReference type="Proteomes" id="UP000038040"/>
    </source>
</evidence>
<reference evidence="2 4" key="2">
    <citation type="submission" date="2018-11" db="EMBL/GenBank/DDBJ databases">
        <authorList>
            <consortium name="Pathogen Informatics"/>
        </authorList>
    </citation>
    <scope>NUCLEOTIDE SEQUENCE [LARGE SCALE GENOMIC DNA]</scope>
</reference>